<dbReference type="EMBL" id="CM023470">
    <property type="protein sequence ID" value="KAH7979140.1"/>
    <property type="molecule type" value="Genomic_DNA"/>
</dbReference>
<accession>A0ACB8DXA8</accession>
<sequence>MKWARSVFFLPRCKSGYETCTEKVSLFAAPRETDCLKIWCHAIPRKDRVLQSTDYVCEKHFEPSYVTKMWEAVYKGLVLVGAPRTAALAKDAMPTKFPNCPAHLTKTEKKESRLRTVRTLLPPNRPCMIPRLGPRYCGAIWALCTKRGPKFSLLGG</sequence>
<organism evidence="1 2">
    <name type="scientific">Dermacentor silvarum</name>
    <name type="common">Tick</name>
    <dbReference type="NCBI Taxonomy" id="543639"/>
    <lineage>
        <taxon>Eukaryota</taxon>
        <taxon>Metazoa</taxon>
        <taxon>Ecdysozoa</taxon>
        <taxon>Arthropoda</taxon>
        <taxon>Chelicerata</taxon>
        <taxon>Arachnida</taxon>
        <taxon>Acari</taxon>
        <taxon>Parasitiformes</taxon>
        <taxon>Ixodida</taxon>
        <taxon>Ixodoidea</taxon>
        <taxon>Ixodidae</taxon>
        <taxon>Rhipicephalinae</taxon>
        <taxon>Dermacentor</taxon>
    </lineage>
</organism>
<name>A0ACB8DXA8_DERSI</name>
<evidence type="ECO:0000313" key="2">
    <source>
        <dbReference type="Proteomes" id="UP000821865"/>
    </source>
</evidence>
<comment type="caution">
    <text evidence="1">The sequence shown here is derived from an EMBL/GenBank/DDBJ whole genome shotgun (WGS) entry which is preliminary data.</text>
</comment>
<proteinExistence type="predicted"/>
<dbReference type="Proteomes" id="UP000821865">
    <property type="component" value="Chromosome 1"/>
</dbReference>
<reference evidence="1" key="1">
    <citation type="submission" date="2020-05" db="EMBL/GenBank/DDBJ databases">
        <title>Large-scale comparative analyses of tick genomes elucidate their genetic diversity and vector capacities.</title>
        <authorList>
            <person name="Jia N."/>
            <person name="Wang J."/>
            <person name="Shi W."/>
            <person name="Du L."/>
            <person name="Sun Y."/>
            <person name="Zhan W."/>
            <person name="Jiang J."/>
            <person name="Wang Q."/>
            <person name="Zhang B."/>
            <person name="Ji P."/>
            <person name="Sakyi L.B."/>
            <person name="Cui X."/>
            <person name="Yuan T."/>
            <person name="Jiang B."/>
            <person name="Yang W."/>
            <person name="Lam T.T.-Y."/>
            <person name="Chang Q."/>
            <person name="Ding S."/>
            <person name="Wang X."/>
            <person name="Zhu J."/>
            <person name="Ruan X."/>
            <person name="Zhao L."/>
            <person name="Wei J."/>
            <person name="Que T."/>
            <person name="Du C."/>
            <person name="Cheng J."/>
            <person name="Dai P."/>
            <person name="Han X."/>
            <person name="Huang E."/>
            <person name="Gao Y."/>
            <person name="Liu J."/>
            <person name="Shao H."/>
            <person name="Ye R."/>
            <person name="Li L."/>
            <person name="Wei W."/>
            <person name="Wang X."/>
            <person name="Wang C."/>
            <person name="Yang T."/>
            <person name="Huo Q."/>
            <person name="Li W."/>
            <person name="Guo W."/>
            <person name="Chen H."/>
            <person name="Zhou L."/>
            <person name="Ni X."/>
            <person name="Tian J."/>
            <person name="Zhou Y."/>
            <person name="Sheng Y."/>
            <person name="Liu T."/>
            <person name="Pan Y."/>
            <person name="Xia L."/>
            <person name="Li J."/>
            <person name="Zhao F."/>
            <person name="Cao W."/>
        </authorList>
    </citation>
    <scope>NUCLEOTIDE SEQUENCE</scope>
    <source>
        <strain evidence="1">Dsil-2018</strain>
    </source>
</reference>
<evidence type="ECO:0000313" key="1">
    <source>
        <dbReference type="EMBL" id="KAH7979140.1"/>
    </source>
</evidence>
<protein>
    <submittedName>
        <fullName evidence="1">Uncharacterized protein</fullName>
    </submittedName>
</protein>
<keyword evidence="2" id="KW-1185">Reference proteome</keyword>
<gene>
    <name evidence="1" type="ORF">HPB49_008379</name>
</gene>